<dbReference type="InterPro" id="IPR023393">
    <property type="entry name" value="START-like_dom_sf"/>
</dbReference>
<keyword evidence="1" id="KW-0131">Cell cycle</keyword>
<sequence length="167" mass="19515">MKIYELNKTQYIKRSIEEVFSFFEKAENLALITPEKLAFKILTPTPIVMVKGTLIDYTIRLMGIPIHWRTLITKYNPPHEFVDEQIKGPYKFWHHTHTFKVINGGVEINDSVRYGIPMGVLGQLVHQVWILKNLENIFEYRKAVIDKLFNQSDSRILSMDEYKGATA</sequence>
<dbReference type="GO" id="GO:0051301">
    <property type="term" value="P:cell division"/>
    <property type="evidence" value="ECO:0007669"/>
    <property type="project" value="UniProtKB-KW"/>
</dbReference>
<dbReference type="SUPFAM" id="SSF55961">
    <property type="entry name" value="Bet v1-like"/>
    <property type="match status" value="1"/>
</dbReference>
<dbReference type="Gene3D" id="3.30.530.20">
    <property type="match status" value="1"/>
</dbReference>
<accession>A0A161JVV6</accession>
<name>A0A161JVV6_9ZZZZ</name>
<evidence type="ECO:0000313" key="1">
    <source>
        <dbReference type="EMBL" id="CUV08237.1"/>
    </source>
</evidence>
<gene>
    <name evidence="1" type="ORF">MGWOODY_Mmi2622</name>
</gene>
<reference evidence="1" key="1">
    <citation type="submission" date="2015-10" db="EMBL/GenBank/DDBJ databases">
        <authorList>
            <person name="Gilbert D.G."/>
        </authorList>
    </citation>
    <scope>NUCLEOTIDE SEQUENCE</scope>
</reference>
<organism evidence="1">
    <name type="scientific">hydrothermal vent metagenome</name>
    <dbReference type="NCBI Taxonomy" id="652676"/>
    <lineage>
        <taxon>unclassified sequences</taxon>
        <taxon>metagenomes</taxon>
        <taxon>ecological metagenomes</taxon>
    </lineage>
</organism>
<protein>
    <submittedName>
        <fullName evidence="1">Cell division inhibitor</fullName>
    </submittedName>
</protein>
<dbReference type="CDD" id="cd07820">
    <property type="entry name" value="SRPBCC_3"/>
    <property type="match status" value="1"/>
</dbReference>
<dbReference type="AlphaFoldDB" id="A0A161JVV6"/>
<keyword evidence="1" id="KW-0132">Cell division</keyword>
<proteinExistence type="predicted"/>
<dbReference type="EMBL" id="FAXC01000032">
    <property type="protein sequence ID" value="CUV08237.1"/>
    <property type="molecule type" value="Genomic_DNA"/>
</dbReference>